<dbReference type="RefSeq" id="WP_216839252.1">
    <property type="nucleotide sequence ID" value="NZ_JAFNJS010000008.1"/>
</dbReference>
<proteinExistence type="predicted"/>
<accession>A0ABV7C3Z2</accession>
<keyword evidence="2" id="KW-1185">Reference proteome</keyword>
<organism evidence="1 2">
    <name type="scientific">Falsiroseomonas tokyonensis</name>
    <dbReference type="NCBI Taxonomy" id="430521"/>
    <lineage>
        <taxon>Bacteria</taxon>
        <taxon>Pseudomonadati</taxon>
        <taxon>Pseudomonadota</taxon>
        <taxon>Alphaproteobacteria</taxon>
        <taxon>Acetobacterales</taxon>
        <taxon>Roseomonadaceae</taxon>
        <taxon>Falsiroseomonas</taxon>
    </lineage>
</organism>
<protein>
    <submittedName>
        <fullName evidence="1">Uncharacterized protein</fullName>
    </submittedName>
</protein>
<gene>
    <name evidence="1" type="ORF">ACFOD3_23860</name>
</gene>
<sequence>MDKEELTRWALAHGWQMLAGHPSLTKPRAPKEAIVRLVLKATVAHVEVKKPAGKWEKMAGAAYADIQPHPETGLPIGLGLDTITGFAMLMQDNRDRQVFAKMTGGPPSA</sequence>
<name>A0ABV7C3Z2_9PROT</name>
<dbReference type="EMBL" id="JBHRSB010000008">
    <property type="protein sequence ID" value="MFC3002955.1"/>
    <property type="molecule type" value="Genomic_DNA"/>
</dbReference>
<evidence type="ECO:0000313" key="2">
    <source>
        <dbReference type="Proteomes" id="UP001595420"/>
    </source>
</evidence>
<reference evidence="2" key="1">
    <citation type="journal article" date="2019" name="Int. J. Syst. Evol. Microbiol.">
        <title>The Global Catalogue of Microorganisms (GCM) 10K type strain sequencing project: providing services to taxonomists for standard genome sequencing and annotation.</title>
        <authorList>
            <consortium name="The Broad Institute Genomics Platform"/>
            <consortium name="The Broad Institute Genome Sequencing Center for Infectious Disease"/>
            <person name="Wu L."/>
            <person name="Ma J."/>
        </authorList>
    </citation>
    <scope>NUCLEOTIDE SEQUENCE [LARGE SCALE GENOMIC DNA]</scope>
    <source>
        <strain evidence="2">CGMCC 1.16855</strain>
    </source>
</reference>
<dbReference type="Proteomes" id="UP001595420">
    <property type="component" value="Unassembled WGS sequence"/>
</dbReference>
<comment type="caution">
    <text evidence="1">The sequence shown here is derived from an EMBL/GenBank/DDBJ whole genome shotgun (WGS) entry which is preliminary data.</text>
</comment>
<evidence type="ECO:0000313" key="1">
    <source>
        <dbReference type="EMBL" id="MFC3002955.1"/>
    </source>
</evidence>